<accession>A0A966DTG4</accession>
<dbReference type="Gene3D" id="2.30.42.10">
    <property type="match status" value="1"/>
</dbReference>
<reference evidence="2" key="2">
    <citation type="submission" date="2020-10" db="EMBL/GenBank/DDBJ databases">
        <title>Mucilaginibacter sp. nov., isolated from soil.</title>
        <authorList>
            <person name="Jeon C.O."/>
        </authorList>
    </citation>
    <scope>NUCLEOTIDE SEQUENCE</scope>
    <source>
        <strain evidence="2">R11</strain>
    </source>
</reference>
<protein>
    <recommendedName>
        <fullName evidence="1">PDZ domain-containing protein</fullName>
    </recommendedName>
</protein>
<sequence>MLVLVFAISIAGAKAQFFELPANKKKISVPFKMIRNMVVVKTTIDGKGPYNFIIDSGVGIIIITDPSLADSIGLQSKRLIKLSGLGTGDDFDATVSSGLNFNINGIKGQNLSAAILKKDHFGLSNYAGMSIQGLIGYDFFNGLAVKFNFFDSTMTVARPGYLKEFKRGYKIPITIEEGKPYMQTWVKLADNTEKKAKLIIDLGAGHPLMLENMVKNNTLPQKFIVGNLGVGLTGPVTGLISRVDRIDIGKYSFKNVVTSFTLTDTSKNEPRLVPRDGNLGLGILKRFTLIIDYTNSAMYVKPGNDFGKAFEHDMSGLEYFAAGDDLKAIIINRVEPGSAGDMAGLQRDDAILAINFRPVAEMRIQDIDNMFKSGADRSLILDIFRNNKRYRYIITLKRRI</sequence>
<feature type="domain" description="PDZ" evidence="1">
    <location>
        <begin position="277"/>
        <end position="387"/>
    </location>
</feature>
<keyword evidence="3" id="KW-1185">Reference proteome</keyword>
<dbReference type="InterPro" id="IPR001478">
    <property type="entry name" value="PDZ"/>
</dbReference>
<dbReference type="RefSeq" id="WP_166585288.1">
    <property type="nucleotide sequence ID" value="NZ_WWEO01000041.1"/>
</dbReference>
<dbReference type="Pfam" id="PF17820">
    <property type="entry name" value="PDZ_6"/>
    <property type="match status" value="1"/>
</dbReference>
<gene>
    <name evidence="2" type="ORF">GSY63_08050</name>
</gene>
<evidence type="ECO:0000313" key="3">
    <source>
        <dbReference type="Proteomes" id="UP000638732"/>
    </source>
</evidence>
<dbReference type="InterPro" id="IPR036034">
    <property type="entry name" value="PDZ_sf"/>
</dbReference>
<dbReference type="InterPro" id="IPR021109">
    <property type="entry name" value="Peptidase_aspartic_dom_sf"/>
</dbReference>
<reference evidence="2" key="1">
    <citation type="submission" date="2020-01" db="EMBL/GenBank/DDBJ databases">
        <authorList>
            <person name="Seo Y.L."/>
        </authorList>
    </citation>
    <scope>NUCLEOTIDE SEQUENCE</scope>
    <source>
        <strain evidence="2">R11</strain>
    </source>
</reference>
<organism evidence="2 3">
    <name type="scientific">Mucilaginibacter agri</name>
    <dbReference type="NCBI Taxonomy" id="2695265"/>
    <lineage>
        <taxon>Bacteria</taxon>
        <taxon>Pseudomonadati</taxon>
        <taxon>Bacteroidota</taxon>
        <taxon>Sphingobacteriia</taxon>
        <taxon>Sphingobacteriales</taxon>
        <taxon>Sphingobacteriaceae</taxon>
        <taxon>Mucilaginibacter</taxon>
    </lineage>
</organism>
<name>A0A966DTG4_9SPHI</name>
<dbReference type="AlphaFoldDB" id="A0A966DTG4"/>
<dbReference type="SUPFAM" id="SSF50156">
    <property type="entry name" value="PDZ domain-like"/>
    <property type="match status" value="1"/>
</dbReference>
<dbReference type="SMART" id="SM00228">
    <property type="entry name" value="PDZ"/>
    <property type="match status" value="1"/>
</dbReference>
<evidence type="ECO:0000313" key="2">
    <source>
        <dbReference type="EMBL" id="NCD69307.1"/>
    </source>
</evidence>
<dbReference type="Gene3D" id="2.40.70.10">
    <property type="entry name" value="Acid Proteases"/>
    <property type="match status" value="2"/>
</dbReference>
<dbReference type="Pfam" id="PF13650">
    <property type="entry name" value="Asp_protease_2"/>
    <property type="match status" value="1"/>
</dbReference>
<dbReference type="Proteomes" id="UP000638732">
    <property type="component" value="Unassembled WGS sequence"/>
</dbReference>
<dbReference type="InterPro" id="IPR041489">
    <property type="entry name" value="PDZ_6"/>
</dbReference>
<evidence type="ECO:0000259" key="1">
    <source>
        <dbReference type="SMART" id="SM00228"/>
    </source>
</evidence>
<proteinExistence type="predicted"/>
<dbReference type="EMBL" id="WWEO01000041">
    <property type="protein sequence ID" value="NCD69307.1"/>
    <property type="molecule type" value="Genomic_DNA"/>
</dbReference>
<comment type="caution">
    <text evidence="2">The sequence shown here is derived from an EMBL/GenBank/DDBJ whole genome shotgun (WGS) entry which is preliminary data.</text>
</comment>